<dbReference type="HOGENOM" id="CLU_023915_1_0_11"/>
<reference evidence="3 4" key="1">
    <citation type="journal article" date="2015" name="Genome Announc.">
        <title>Complete and Assembled Genome Sequence of Bifidobacterium kashiwanohense PV20-2, Isolated from the Feces of an Anemic Kenyan Infant.</title>
        <authorList>
            <person name="Vazquez-Gutierrez P."/>
            <person name="Lacroix C."/>
            <person name="Chassard C."/>
            <person name="Klumpp J."/>
            <person name="Jans C."/>
            <person name="Stevens M.J."/>
        </authorList>
    </citation>
    <scope>NUCLEOTIDE SEQUENCE [LARGE SCALE GENOMIC DNA]</scope>
    <source>
        <strain evidence="3 4">PV20-2</strain>
    </source>
</reference>
<feature type="transmembrane region" description="Helical" evidence="1">
    <location>
        <begin position="265"/>
        <end position="286"/>
    </location>
</feature>
<feature type="transmembrane region" description="Helical" evidence="1">
    <location>
        <begin position="207"/>
        <end position="228"/>
    </location>
</feature>
<dbReference type="PANTHER" id="PTHR37312">
    <property type="entry name" value="MEMBRANE-BOUND ACYLTRANSFERASE YKRP-RELATED"/>
    <property type="match status" value="1"/>
</dbReference>
<keyword evidence="3" id="KW-0012">Acyltransferase</keyword>
<feature type="domain" description="Acyltransferase 3" evidence="2">
    <location>
        <begin position="5"/>
        <end position="307"/>
    </location>
</feature>
<sequence>MQRIRFFDIAKGIAILAVILGHSAIETNLFVPHRTAEVVLSICFSFHMPLFFILSGYFMHPERRFRWMKEAKQLLLTYAVTALCVLVGVTCMATLDHESRAIALRQWGMAAIYGSGDISNLTLWRVDLRIGAIWFLLALFWARLLLHCLARLPIIPVWVVLCFAVGYVSSRYVLLPWSIQSGMCAVAFLYLGYLAKKYDVLGMMKRFPCVWAIAFVIWVADIMLFGGMSMAVNNYGSRPVLAVIGSIAGTLCVVGISQLIDRVSVLGSALSSIGQASLAILCVHLIEDDALPWQMYLGVLRTAFPQVPLVMLSFIVRLPIDLIGAALLYHIPVINEWFYPQLTKKKHKTNMVSVTE</sequence>
<dbReference type="OrthoDB" id="6623990at2"/>
<keyword evidence="1" id="KW-0812">Transmembrane</keyword>
<evidence type="ECO:0000313" key="3">
    <source>
        <dbReference type="EMBL" id="AIZ15209.1"/>
    </source>
</evidence>
<keyword evidence="1" id="KW-1133">Transmembrane helix</keyword>
<feature type="transmembrane region" description="Helical" evidence="1">
    <location>
        <begin position="12"/>
        <end position="32"/>
    </location>
</feature>
<dbReference type="GO" id="GO:0016747">
    <property type="term" value="F:acyltransferase activity, transferring groups other than amino-acyl groups"/>
    <property type="evidence" value="ECO:0007669"/>
    <property type="project" value="InterPro"/>
</dbReference>
<dbReference type="InterPro" id="IPR002656">
    <property type="entry name" value="Acyl_transf_3_dom"/>
</dbReference>
<protein>
    <submittedName>
        <fullName evidence="3">Acyltransferase</fullName>
    </submittedName>
</protein>
<feature type="transmembrane region" description="Helical" evidence="1">
    <location>
        <begin position="38"/>
        <end position="59"/>
    </location>
</feature>
<dbReference type="InterPro" id="IPR052734">
    <property type="entry name" value="Nod_factor_acetyltransferase"/>
</dbReference>
<dbReference type="EMBL" id="CP007456">
    <property type="protein sequence ID" value="AIZ15209.1"/>
    <property type="molecule type" value="Genomic_DNA"/>
</dbReference>
<keyword evidence="3" id="KW-0808">Transferase</keyword>
<name>A0A0A7I8R7_9BIFI</name>
<feature type="transmembrane region" description="Helical" evidence="1">
    <location>
        <begin position="75"/>
        <end position="95"/>
    </location>
</feature>
<dbReference type="PANTHER" id="PTHR37312:SF1">
    <property type="entry name" value="MEMBRANE-BOUND ACYLTRANSFERASE YKRP-RELATED"/>
    <property type="match status" value="1"/>
</dbReference>
<evidence type="ECO:0000259" key="2">
    <source>
        <dbReference type="Pfam" id="PF01757"/>
    </source>
</evidence>
<accession>A0A0A7I8R7</accession>
<keyword evidence="1" id="KW-0472">Membrane</keyword>
<feature type="transmembrane region" description="Helical" evidence="1">
    <location>
        <begin position="306"/>
        <end position="329"/>
    </location>
</feature>
<feature type="transmembrane region" description="Helical" evidence="1">
    <location>
        <begin position="123"/>
        <end position="142"/>
    </location>
</feature>
<dbReference type="Proteomes" id="UP000030625">
    <property type="component" value="Chromosome"/>
</dbReference>
<dbReference type="KEGG" id="bka:AH68_09365"/>
<dbReference type="RefSeq" id="WP_039199379.1">
    <property type="nucleotide sequence ID" value="NZ_CP007456.1"/>
</dbReference>
<feature type="transmembrane region" description="Helical" evidence="1">
    <location>
        <begin position="174"/>
        <end position="195"/>
    </location>
</feature>
<evidence type="ECO:0000256" key="1">
    <source>
        <dbReference type="SAM" id="Phobius"/>
    </source>
</evidence>
<organism evidence="3 4">
    <name type="scientific">Bifidobacterium catenulatum PV20-2</name>
    <dbReference type="NCBI Taxonomy" id="1447716"/>
    <lineage>
        <taxon>Bacteria</taxon>
        <taxon>Bacillati</taxon>
        <taxon>Actinomycetota</taxon>
        <taxon>Actinomycetes</taxon>
        <taxon>Bifidobacteriales</taxon>
        <taxon>Bifidobacteriaceae</taxon>
        <taxon>Bifidobacterium</taxon>
    </lineage>
</organism>
<feature type="transmembrane region" description="Helical" evidence="1">
    <location>
        <begin position="149"/>
        <end position="168"/>
    </location>
</feature>
<dbReference type="AlphaFoldDB" id="A0A0A7I8R7"/>
<feature type="transmembrane region" description="Helical" evidence="1">
    <location>
        <begin position="240"/>
        <end position="260"/>
    </location>
</feature>
<dbReference type="STRING" id="1447716.AH68_09365"/>
<evidence type="ECO:0000313" key="4">
    <source>
        <dbReference type="Proteomes" id="UP000030625"/>
    </source>
</evidence>
<proteinExistence type="predicted"/>
<dbReference type="Pfam" id="PF01757">
    <property type="entry name" value="Acyl_transf_3"/>
    <property type="match status" value="1"/>
</dbReference>
<gene>
    <name evidence="3" type="ORF">AH68_09365</name>
</gene>